<accession>A0ACB5R6X9</accession>
<proteinExistence type="predicted"/>
<name>A0ACB5R6X9_9CLOT</name>
<organism evidence="1 2">
    <name type="scientific">Inconstantimicrobium mannanitabidum</name>
    <dbReference type="NCBI Taxonomy" id="1604901"/>
    <lineage>
        <taxon>Bacteria</taxon>
        <taxon>Bacillati</taxon>
        <taxon>Bacillota</taxon>
        <taxon>Clostridia</taxon>
        <taxon>Eubacteriales</taxon>
        <taxon>Clostridiaceae</taxon>
        <taxon>Inconstantimicrobium</taxon>
    </lineage>
</organism>
<reference evidence="1" key="1">
    <citation type="journal article" date="2025" name="Int. J. Syst. Evol. Microbiol.">
        <title>Inconstantimicrobium mannanitabidum sp. nov., a novel member of the family Clostridiaceae isolated from anoxic soil under the treatment of reductive soil disinfestation.</title>
        <authorList>
            <person name="Ueki A."/>
            <person name="Tonouchi A."/>
            <person name="Honma S."/>
            <person name="Kaku N."/>
            <person name="Ueki K."/>
        </authorList>
    </citation>
    <scope>NUCLEOTIDE SEQUENCE</scope>
    <source>
        <strain evidence="1">TW13</strain>
    </source>
</reference>
<gene>
    <name evidence="1" type="ORF">rsdtw13_01080</name>
</gene>
<comment type="caution">
    <text evidence="1">The sequence shown here is derived from an EMBL/GenBank/DDBJ whole genome shotgun (WGS) entry which is preliminary data.</text>
</comment>
<sequence length="96" mass="11357">MDNPLIKPILEQWGLDNPATMQMLLYSLLVISKELLCKEAYNLIESHFEQLNEIIFTLVEKNKTSSNYNSDQKKNQLYSPYEKHTFSFKTHIFVTR</sequence>
<keyword evidence="2" id="KW-1185">Reference proteome</keyword>
<dbReference type="EMBL" id="BROD01000001">
    <property type="protein sequence ID" value="GKX64850.1"/>
    <property type="molecule type" value="Genomic_DNA"/>
</dbReference>
<protein>
    <submittedName>
        <fullName evidence="1">Uncharacterized protein</fullName>
    </submittedName>
</protein>
<evidence type="ECO:0000313" key="2">
    <source>
        <dbReference type="Proteomes" id="UP001058074"/>
    </source>
</evidence>
<dbReference type="Proteomes" id="UP001058074">
    <property type="component" value="Unassembled WGS sequence"/>
</dbReference>
<evidence type="ECO:0000313" key="1">
    <source>
        <dbReference type="EMBL" id="GKX64850.1"/>
    </source>
</evidence>